<organism evidence="7 8">
    <name type="scientific">Candidatus Polarisedimenticola svalbardensis</name>
    <dbReference type="NCBI Taxonomy" id="2886004"/>
    <lineage>
        <taxon>Bacteria</taxon>
        <taxon>Pseudomonadati</taxon>
        <taxon>Acidobacteriota</taxon>
        <taxon>Candidatus Polarisedimenticolia</taxon>
        <taxon>Candidatus Polarisedimenticolales</taxon>
        <taxon>Candidatus Polarisedimenticolaceae</taxon>
        <taxon>Candidatus Polarisedimenticola</taxon>
    </lineage>
</organism>
<name>A0A8J6Y2E7_9BACT</name>
<accession>A0A8J6Y2E7</accession>
<dbReference type="PROSITE" id="PS50943">
    <property type="entry name" value="HTH_CROC1"/>
    <property type="match status" value="1"/>
</dbReference>
<evidence type="ECO:0000259" key="6">
    <source>
        <dbReference type="PROSITE" id="PS50943"/>
    </source>
</evidence>
<dbReference type="InterPro" id="IPR010982">
    <property type="entry name" value="Lambda_DNA-bd_dom_sf"/>
</dbReference>
<dbReference type="GO" id="GO:0005737">
    <property type="term" value="C:cytoplasm"/>
    <property type="evidence" value="ECO:0007669"/>
    <property type="project" value="UniProtKB-SubCell"/>
</dbReference>
<dbReference type="Gene3D" id="1.10.260.40">
    <property type="entry name" value="lambda repressor-like DNA-binding domains"/>
    <property type="match status" value="1"/>
</dbReference>
<dbReference type="InterPro" id="IPR019734">
    <property type="entry name" value="TPR_rpt"/>
</dbReference>
<comment type="caution">
    <text evidence="7">The sequence shown here is derived from an EMBL/GenBank/DDBJ whole genome shotgun (WGS) entry which is preliminary data.</text>
</comment>
<dbReference type="InterPro" id="IPR011990">
    <property type="entry name" value="TPR-like_helical_dom_sf"/>
</dbReference>
<evidence type="ECO:0000313" key="7">
    <source>
        <dbReference type="EMBL" id="MBD3867869.1"/>
    </source>
</evidence>
<protein>
    <submittedName>
        <fullName evidence="7">Tetratricopeptide repeat protein</fullName>
    </submittedName>
</protein>
<dbReference type="SUPFAM" id="SSF47413">
    <property type="entry name" value="lambda repressor-like DNA-binding domains"/>
    <property type="match status" value="1"/>
</dbReference>
<evidence type="ECO:0000256" key="1">
    <source>
        <dbReference type="ARBA" id="ARBA00004496"/>
    </source>
</evidence>
<keyword evidence="4" id="KW-0802">TPR repeat</keyword>
<dbReference type="Proteomes" id="UP000648239">
    <property type="component" value="Unassembled WGS sequence"/>
</dbReference>
<dbReference type="InterPro" id="IPR001387">
    <property type="entry name" value="Cro/C1-type_HTH"/>
</dbReference>
<dbReference type="AlphaFoldDB" id="A0A8J6Y2E7"/>
<feature type="domain" description="HTH cro/C1-type" evidence="6">
    <location>
        <begin position="26"/>
        <end position="60"/>
    </location>
</feature>
<evidence type="ECO:0000256" key="3">
    <source>
        <dbReference type="ARBA" id="ARBA00022737"/>
    </source>
</evidence>
<dbReference type="CDD" id="cd00093">
    <property type="entry name" value="HTH_XRE"/>
    <property type="match status" value="1"/>
</dbReference>
<dbReference type="GO" id="GO:0003677">
    <property type="term" value="F:DNA binding"/>
    <property type="evidence" value="ECO:0007669"/>
    <property type="project" value="InterPro"/>
</dbReference>
<dbReference type="PANTHER" id="PTHR46630:SF1">
    <property type="entry name" value="TETRATRICOPEPTIDE REPEAT PROTEIN 29"/>
    <property type="match status" value="1"/>
</dbReference>
<sequence length="378" mass="42629">MKQLRSGYGYSLRRVEEKARDEGGEIDNSQLSRYEKGVCYPSFDKLRVLAGVFNVSIQSFSDVVDLEAFEDLKPETGEPDDLIQNGLSALGAGDSGLAFGLFERAVELLEEDAGSHENLERIAQARINLAAALARLGKITLAETELRRVLKVAPTLDPILQARALLALSNVHAEQEDVFLAEIEAERAYSLAQNRNDDMLAARAVHNLGFILAQNRNWNGAIGRYREALERYEQLGVSLEPLRIRINIGTCYVALGKHREGIRILRDALQECQNEGNIRLRARAWTNLGEAYHNIGNITRARHCFRESEAICNTPDRQYSDLLFVNAWYEWQMARADSNPTRTRIAFGRLKSLRSTIEKKFPEVVEFDSFIERGKSDA</sequence>
<proteinExistence type="inferred from homology"/>
<dbReference type="SUPFAM" id="SSF48452">
    <property type="entry name" value="TPR-like"/>
    <property type="match status" value="1"/>
</dbReference>
<dbReference type="Pfam" id="PF13424">
    <property type="entry name" value="TPR_12"/>
    <property type="match status" value="1"/>
</dbReference>
<dbReference type="SMART" id="SM00028">
    <property type="entry name" value="TPR"/>
    <property type="match status" value="5"/>
</dbReference>
<keyword evidence="2" id="KW-0963">Cytoplasm</keyword>
<evidence type="ECO:0000256" key="4">
    <source>
        <dbReference type="ARBA" id="ARBA00022803"/>
    </source>
</evidence>
<dbReference type="InterPro" id="IPR051476">
    <property type="entry name" value="Bac_ResReg_Asp_Phosphatase"/>
</dbReference>
<gene>
    <name evidence="7" type="ORF">IFK94_07085</name>
</gene>
<comment type="similarity">
    <text evidence="5">Belongs to the Rap family.</text>
</comment>
<comment type="subcellular location">
    <subcellularLocation>
        <location evidence="1">Cytoplasm</location>
    </subcellularLocation>
</comment>
<evidence type="ECO:0000313" key="8">
    <source>
        <dbReference type="Proteomes" id="UP000648239"/>
    </source>
</evidence>
<dbReference type="Gene3D" id="1.25.40.10">
    <property type="entry name" value="Tetratricopeptide repeat domain"/>
    <property type="match status" value="2"/>
</dbReference>
<evidence type="ECO:0000256" key="2">
    <source>
        <dbReference type="ARBA" id="ARBA00022490"/>
    </source>
</evidence>
<keyword evidence="3" id="KW-0677">Repeat</keyword>
<dbReference type="PANTHER" id="PTHR46630">
    <property type="entry name" value="TETRATRICOPEPTIDE REPEAT PROTEIN 29"/>
    <property type="match status" value="1"/>
</dbReference>
<reference evidence="7 8" key="1">
    <citation type="submission" date="2020-08" db="EMBL/GenBank/DDBJ databases">
        <title>Acidobacteriota in marine sediments use diverse sulfur dissimilation pathways.</title>
        <authorList>
            <person name="Wasmund K."/>
        </authorList>
    </citation>
    <scope>NUCLEOTIDE SEQUENCE [LARGE SCALE GENOMIC DNA]</scope>
    <source>
        <strain evidence="7">MAG AM4</strain>
    </source>
</reference>
<dbReference type="EMBL" id="JACXWD010000017">
    <property type="protein sequence ID" value="MBD3867869.1"/>
    <property type="molecule type" value="Genomic_DNA"/>
</dbReference>
<dbReference type="Pfam" id="PF13374">
    <property type="entry name" value="TPR_10"/>
    <property type="match status" value="1"/>
</dbReference>
<evidence type="ECO:0000256" key="5">
    <source>
        <dbReference type="ARBA" id="ARBA00038253"/>
    </source>
</evidence>